<dbReference type="RefSeq" id="WP_264248791.1">
    <property type="nucleotide sequence ID" value="NZ_CP107567.1"/>
</dbReference>
<reference evidence="1" key="1">
    <citation type="submission" date="2022-10" db="EMBL/GenBank/DDBJ databases">
        <title>Cytochrome P450 Catalyzes Benzene Ring Formation in the Biosynthesis of Trialkyl-Substituted Aromatic Polyketides.</title>
        <authorList>
            <person name="Zhao E."/>
            <person name="Ge H."/>
        </authorList>
    </citation>
    <scope>NUCLEOTIDE SEQUENCE</scope>
    <source>
        <strain evidence="1">NA0869</strain>
    </source>
</reference>
<organism evidence="1 2">
    <name type="scientific">Streptomyces peucetius</name>
    <dbReference type="NCBI Taxonomy" id="1950"/>
    <lineage>
        <taxon>Bacteria</taxon>
        <taxon>Bacillati</taxon>
        <taxon>Actinomycetota</taxon>
        <taxon>Actinomycetes</taxon>
        <taxon>Kitasatosporales</taxon>
        <taxon>Streptomycetaceae</taxon>
        <taxon>Streptomyces</taxon>
    </lineage>
</organism>
<protein>
    <submittedName>
        <fullName evidence="1">Uncharacterized protein</fullName>
    </submittedName>
</protein>
<keyword evidence="2" id="KW-1185">Reference proteome</keyword>
<evidence type="ECO:0000313" key="2">
    <source>
        <dbReference type="Proteomes" id="UP001163878"/>
    </source>
</evidence>
<evidence type="ECO:0000313" key="1">
    <source>
        <dbReference type="EMBL" id="UYQ65568.1"/>
    </source>
</evidence>
<dbReference type="EMBL" id="CP107567">
    <property type="protein sequence ID" value="UYQ65568.1"/>
    <property type="molecule type" value="Genomic_DNA"/>
</dbReference>
<proteinExistence type="predicted"/>
<sequence length="93" mass="10124">MENSTLPTAVVAALTDLDSLRDRLTDLLNLLGGWHAAGQRNPFENRMIGQLYQCLRHGRRFDEDVALPPASVLVVAGWPACGVGGWTTHGAKR</sequence>
<accession>A0ABY6IF13</accession>
<name>A0ABY6IF13_STRPE</name>
<gene>
    <name evidence="1" type="ORF">OGH68_31620</name>
</gene>
<dbReference type="Proteomes" id="UP001163878">
    <property type="component" value="Chromosome"/>
</dbReference>